<dbReference type="EMBL" id="CAAKMV010000111">
    <property type="protein sequence ID" value="VIO54943.1"/>
    <property type="molecule type" value="Genomic_DNA"/>
</dbReference>
<organism evidence="5">
    <name type="scientific">Gibberella zeae</name>
    <name type="common">Wheat head blight fungus</name>
    <name type="synonym">Fusarium graminearum</name>
    <dbReference type="NCBI Taxonomy" id="5518"/>
    <lineage>
        <taxon>Eukaryota</taxon>
        <taxon>Fungi</taxon>
        <taxon>Dikarya</taxon>
        <taxon>Ascomycota</taxon>
        <taxon>Pezizomycotina</taxon>
        <taxon>Sordariomycetes</taxon>
        <taxon>Hypocreomycetidae</taxon>
        <taxon>Hypocreales</taxon>
        <taxon>Nectriaceae</taxon>
        <taxon>Fusarium</taxon>
    </lineage>
</organism>
<keyword evidence="2 3" id="KW-0342">GTP-binding</keyword>
<keyword evidence="4" id="KW-0479">Metal-binding</keyword>
<dbReference type="InterPro" id="IPR027417">
    <property type="entry name" value="P-loop_NTPase"/>
</dbReference>
<dbReference type="GO" id="GO:0005525">
    <property type="term" value="F:GTP binding"/>
    <property type="evidence" value="ECO:0007669"/>
    <property type="project" value="UniProtKB-KW"/>
</dbReference>
<dbReference type="Pfam" id="PF00025">
    <property type="entry name" value="Arf"/>
    <property type="match status" value="1"/>
</dbReference>
<dbReference type="AlphaFoldDB" id="A0A4E9DRD8"/>
<feature type="binding site" evidence="4">
    <location>
        <position position="49"/>
    </location>
    <ligand>
        <name>Mg(2+)</name>
        <dbReference type="ChEBI" id="CHEBI:18420"/>
    </ligand>
</feature>
<dbReference type="SUPFAM" id="SSF52540">
    <property type="entry name" value="P-loop containing nucleoside triphosphate hydrolases"/>
    <property type="match status" value="1"/>
</dbReference>
<feature type="binding site" evidence="3">
    <location>
        <begin position="42"/>
        <end position="49"/>
    </location>
    <ligand>
        <name>GTP</name>
        <dbReference type="ChEBI" id="CHEBI:37565"/>
    </ligand>
</feature>
<reference evidence="5" key="1">
    <citation type="submission" date="2019-04" db="EMBL/GenBank/DDBJ databases">
        <authorList>
            <person name="Melise S."/>
            <person name="Noan J."/>
            <person name="Okalmin O."/>
        </authorList>
    </citation>
    <scope>NUCLEOTIDE SEQUENCE</scope>
    <source>
        <strain evidence="5">FN9</strain>
    </source>
</reference>
<dbReference type="InterPro" id="IPR024156">
    <property type="entry name" value="Small_GTPase_ARF"/>
</dbReference>
<dbReference type="InterPro" id="IPR006689">
    <property type="entry name" value="Small_GTPase_ARF/SAR"/>
</dbReference>
<evidence type="ECO:0000313" key="5">
    <source>
        <dbReference type="EMBL" id="VIO54943.1"/>
    </source>
</evidence>
<dbReference type="GO" id="GO:0003924">
    <property type="term" value="F:GTPase activity"/>
    <property type="evidence" value="ECO:0007669"/>
    <property type="project" value="InterPro"/>
</dbReference>
<accession>A0A4E9DRD8</accession>
<name>A0A4E9DRD8_GIBZA</name>
<evidence type="ECO:0000256" key="4">
    <source>
        <dbReference type="PIRSR" id="PIRSR606689-2"/>
    </source>
</evidence>
<dbReference type="GO" id="GO:0046872">
    <property type="term" value="F:metal ion binding"/>
    <property type="evidence" value="ECO:0007669"/>
    <property type="project" value="UniProtKB-KW"/>
</dbReference>
<evidence type="ECO:0000256" key="3">
    <source>
        <dbReference type="PIRSR" id="PIRSR606689-1"/>
    </source>
</evidence>
<protein>
    <submittedName>
        <fullName evidence="5">Uncharacterized protein</fullName>
    </submittedName>
</protein>
<gene>
    <name evidence="5" type="ORF">FUG_LOCUS145130</name>
</gene>
<proteinExistence type="predicted"/>
<evidence type="ECO:0000256" key="1">
    <source>
        <dbReference type="ARBA" id="ARBA00022741"/>
    </source>
</evidence>
<dbReference type="PANTHER" id="PTHR11711">
    <property type="entry name" value="ADP RIBOSYLATION FACTOR-RELATED"/>
    <property type="match status" value="1"/>
</dbReference>
<evidence type="ECO:0000256" key="2">
    <source>
        <dbReference type="ARBA" id="ARBA00023134"/>
    </source>
</evidence>
<sequence length="552" mass="63522">MPGFYLRDALAAIGLLKPDNEPTPLTNLFSNLPSYHRILIAGLHNTGKSTLLRKHLASNVKHVTTFTMFTVCHVDIYRCGNVTFHVMNIGASRPSGFHTMERAFFNQADAVVWVVDANDCDIHVESREELIVKVDHRDGMPKDVPLLILANNRSPNDIEAVQEMESFFFDQASPALAARPHAVLEPTYTQEKVCPNLLNGSVRWLRIGRYTTREVLKVLKFRVKMKSSQYWKMALVGSLSGKIATVASIPFFEQLDTELRYWLYLYWQRDVIWVPKFGPKSERLLAMERNGTLRGPKVYIPNPGFELNMGKPWKLVGNGVEVAKNYSLSRRGRNSLLFTISDPAQRPEVYSVHLKNLKGHRVYYLTFSYRFVEMKGVTQKKPCFIAVTLGDMIVTYPIFAKAGEHPHILRHENMRYQSVTVPMYTKVGVSPLVVAVFCSSRLRTGDIARVSIDDIRLEKGEGELSSWAFDMPREKYQYWLRDNYWIEFQEQDAKWYANSYSPEWPVNCREETFDGWECVVAGGDYRRQDLWDEGYGDYWPLNEQPGRGVTDI</sequence>
<keyword evidence="1 3" id="KW-0547">Nucleotide-binding</keyword>
<keyword evidence="4" id="KW-0460">Magnesium</keyword>
<dbReference type="Gene3D" id="3.40.50.300">
    <property type="entry name" value="P-loop containing nucleotide triphosphate hydrolases"/>
    <property type="match status" value="1"/>
</dbReference>